<keyword evidence="2" id="KW-1185">Reference proteome</keyword>
<dbReference type="Pfam" id="PF01041">
    <property type="entry name" value="DegT_DnrJ_EryC1"/>
    <property type="match status" value="1"/>
</dbReference>
<protein>
    <submittedName>
        <fullName evidence="1">dTDP-4-amino-4,6-dideoxygalactose transaminase</fullName>
    </submittedName>
</protein>
<comment type="caution">
    <text evidence="1">The sequence shown here is derived from an EMBL/GenBank/DDBJ whole genome shotgun (WGS) entry which is preliminary data.</text>
</comment>
<proteinExistence type="predicted"/>
<dbReference type="InterPro" id="IPR015424">
    <property type="entry name" value="PyrdxlP-dep_Trfase"/>
</dbReference>
<dbReference type="SUPFAM" id="SSF53383">
    <property type="entry name" value="PLP-dependent transferases"/>
    <property type="match status" value="1"/>
</dbReference>
<accession>A0A7W7T3J7</accession>
<reference evidence="1 2" key="1">
    <citation type="submission" date="2020-08" db="EMBL/GenBank/DDBJ databases">
        <title>Sequencing the genomes of 1000 actinobacteria strains.</title>
        <authorList>
            <person name="Klenk H.-P."/>
        </authorList>
    </citation>
    <scope>NUCLEOTIDE SEQUENCE [LARGE SCALE GENOMIC DNA]</scope>
    <source>
        <strain evidence="1 2">DSM 45084</strain>
    </source>
</reference>
<dbReference type="InterPro" id="IPR000653">
    <property type="entry name" value="DegT/StrS_aminotransferase"/>
</dbReference>
<dbReference type="EMBL" id="JACHJS010000001">
    <property type="protein sequence ID" value="MBB4965636.1"/>
    <property type="molecule type" value="Genomic_DNA"/>
</dbReference>
<dbReference type="RefSeq" id="WP_184669246.1">
    <property type="nucleotide sequence ID" value="NZ_BAABAI010000029.1"/>
</dbReference>
<dbReference type="InterPro" id="IPR015422">
    <property type="entry name" value="PyrdxlP-dep_Trfase_small"/>
</dbReference>
<evidence type="ECO:0000313" key="1">
    <source>
        <dbReference type="EMBL" id="MBB4965636.1"/>
    </source>
</evidence>
<sequence length="94" mass="10258">MSRSEPGHRLVGNDLGAAIGLVQLRRLPEFVTRRRAVAARYDRLLADLPGVLTPPAPHEVPLYGSDARLPAWSRWRAVIPTARHGSRSASAVCP</sequence>
<evidence type="ECO:0000313" key="2">
    <source>
        <dbReference type="Proteomes" id="UP000542674"/>
    </source>
</evidence>
<gene>
    <name evidence="1" type="ORF">F4559_002995</name>
</gene>
<organism evidence="1 2">
    <name type="scientific">Saccharothrix violaceirubra</name>
    <dbReference type="NCBI Taxonomy" id="413306"/>
    <lineage>
        <taxon>Bacteria</taxon>
        <taxon>Bacillati</taxon>
        <taxon>Actinomycetota</taxon>
        <taxon>Actinomycetes</taxon>
        <taxon>Pseudonocardiales</taxon>
        <taxon>Pseudonocardiaceae</taxon>
        <taxon>Saccharothrix</taxon>
    </lineage>
</organism>
<dbReference type="Gene3D" id="3.90.1150.10">
    <property type="entry name" value="Aspartate Aminotransferase, domain 1"/>
    <property type="match status" value="1"/>
</dbReference>
<name>A0A7W7T3J7_9PSEU</name>
<dbReference type="AlphaFoldDB" id="A0A7W7T3J7"/>
<dbReference type="Proteomes" id="UP000542674">
    <property type="component" value="Unassembled WGS sequence"/>
</dbReference>